<proteinExistence type="predicted"/>
<sequence length="95" mass="10787">YLFWNYFSFPVVRFCLSLGPEWLLGRCFHTNFQKPFCFGGPSISSSPLCSKCPRTHKPARLLAGLQPWTGVRMALSQQCFSTWVSKFGNCKICGL</sequence>
<protein>
    <submittedName>
        <fullName evidence="1">Uncharacterized protein</fullName>
    </submittedName>
</protein>
<dbReference type="Ensembl" id="ENSPTXT00000020185.1">
    <property type="protein sequence ID" value="ENSPTXP00000019589.1"/>
    <property type="gene ID" value="ENSPTXG00000013538.1"/>
</dbReference>
<reference evidence="1" key="2">
    <citation type="submission" date="2025-09" db="UniProtKB">
        <authorList>
            <consortium name="Ensembl"/>
        </authorList>
    </citation>
    <scope>IDENTIFICATION</scope>
</reference>
<dbReference type="Proteomes" id="UP000472273">
    <property type="component" value="Unplaced"/>
</dbReference>
<dbReference type="AlphaFoldDB" id="A0A670Z8R2"/>
<reference evidence="1" key="1">
    <citation type="submission" date="2025-08" db="UniProtKB">
        <authorList>
            <consortium name="Ensembl"/>
        </authorList>
    </citation>
    <scope>IDENTIFICATION</scope>
</reference>
<organism evidence="1 2">
    <name type="scientific">Pseudonaja textilis</name>
    <name type="common">Eastern brown snake</name>
    <dbReference type="NCBI Taxonomy" id="8673"/>
    <lineage>
        <taxon>Eukaryota</taxon>
        <taxon>Metazoa</taxon>
        <taxon>Chordata</taxon>
        <taxon>Craniata</taxon>
        <taxon>Vertebrata</taxon>
        <taxon>Euteleostomi</taxon>
        <taxon>Lepidosauria</taxon>
        <taxon>Squamata</taxon>
        <taxon>Bifurcata</taxon>
        <taxon>Unidentata</taxon>
        <taxon>Episquamata</taxon>
        <taxon>Toxicofera</taxon>
        <taxon>Serpentes</taxon>
        <taxon>Colubroidea</taxon>
        <taxon>Elapidae</taxon>
        <taxon>Hydrophiinae</taxon>
        <taxon>Pseudonaja</taxon>
    </lineage>
</organism>
<accession>A0A670Z8R2</accession>
<name>A0A670Z8R2_PSETE</name>
<evidence type="ECO:0000313" key="2">
    <source>
        <dbReference type="Proteomes" id="UP000472273"/>
    </source>
</evidence>
<keyword evidence="2" id="KW-1185">Reference proteome</keyword>
<evidence type="ECO:0000313" key="1">
    <source>
        <dbReference type="Ensembl" id="ENSPTXP00000019589.1"/>
    </source>
</evidence>